<feature type="compositionally biased region" description="Basic and acidic residues" evidence="2">
    <location>
        <begin position="629"/>
        <end position="639"/>
    </location>
</feature>
<sequence length="639" mass="71683">MSKRIIEELKRQIQEANARIEEINARAEESKAREEEEWHRNQKTTLAEYLHNCHFDLYQKLRLAQDSNSSTDLATSRQDQFDKIVGICGQQRLFNQEGTTRDNGTIFERSEARSEMDIFHFETIAVEYRTWDILDAIWSNERSCQEYQSRNLRFGSGPRNFNNLGKDSGAQDKRERVRQEPNGSGTRTGLDGIESLAFIHIYITAHNFAVQHLEAALAKETLFMDVHERTQTDGYSTDSTMEVEKREEARVARALIRVFNYMLLHGVRYGYVTTGKSRVFLYYDEEEPLVLRWHLCLPEKVVAQTRSAAVEASQLSLTTLAQLASFCLVSLSSPALTGRWLGMAVDRAGRVLKKWKEEAYEYKDPATPPGHGRQSERGDAGGEGGEGGEGGGDSSGQQTQNDGADSSSSAPTKEYCTQACLLGLKSGCGELDDKCPNVAFHRVAGSARHAINATQFTDLMGEQLRQDAYQGCDALISQRKFGATGVLFKLELVEFGYTFVGKGTIPKCLGHLEHESSIYQRLVELQGEVVPVHLGMVSLASGYLLPGGARVMHMMMMSWGGELAAKATLPDLESETQRSMRTIFSHGVYHNDEREPNLLWNSERGRVMVIDFDCSKLLPPPKRRKKQKGRDGRNGKRVG</sequence>
<feature type="compositionally biased region" description="Gly residues" evidence="2">
    <location>
        <begin position="381"/>
        <end position="394"/>
    </location>
</feature>
<dbReference type="PANTHER" id="PTHR37171">
    <property type="entry name" value="SERINE/THREONINE-PROTEIN KINASE YRZF-RELATED"/>
    <property type="match status" value="1"/>
</dbReference>
<feature type="region of interest" description="Disordered" evidence="2">
    <location>
        <begin position="362"/>
        <end position="411"/>
    </location>
</feature>
<dbReference type="InterPro" id="IPR052396">
    <property type="entry name" value="Meiotic_Drive_Suppr_Kinase"/>
</dbReference>
<reference evidence="4" key="1">
    <citation type="submission" date="2018-12" db="EMBL/GenBank/DDBJ databases">
        <title>The complete genome of Metarhizium rileyi, a key fungal pathogen of Lepidoptera.</title>
        <authorList>
            <person name="Binneck E."/>
            <person name="Lastra C.C.L."/>
            <person name="Sosa-Gomez D.R."/>
        </authorList>
    </citation>
    <scope>NUCLEOTIDE SEQUENCE [LARGE SCALE GENOMIC DNA]</scope>
    <source>
        <strain evidence="4">Cep018-CH2</strain>
    </source>
</reference>
<dbReference type="InterPro" id="IPR011009">
    <property type="entry name" value="Kinase-like_dom_sf"/>
</dbReference>
<evidence type="ECO:0000256" key="1">
    <source>
        <dbReference type="SAM" id="Coils"/>
    </source>
</evidence>
<dbReference type="EMBL" id="SBHS01000027">
    <property type="protein sequence ID" value="TWU72509.1"/>
    <property type="molecule type" value="Genomic_DNA"/>
</dbReference>
<dbReference type="Proteomes" id="UP000317257">
    <property type="component" value="Unassembled WGS sequence"/>
</dbReference>
<evidence type="ECO:0008006" key="5">
    <source>
        <dbReference type="Google" id="ProtNLM"/>
    </source>
</evidence>
<comment type="caution">
    <text evidence="3">The sequence shown here is derived from an EMBL/GenBank/DDBJ whole genome shotgun (WGS) entry which is preliminary data.</text>
</comment>
<feature type="compositionally biased region" description="Basic and acidic residues" evidence="2">
    <location>
        <begin position="169"/>
        <end position="179"/>
    </location>
</feature>
<organism evidence="3 4">
    <name type="scientific">Metarhizium rileyi (strain RCEF 4871)</name>
    <name type="common">Nomuraea rileyi</name>
    <dbReference type="NCBI Taxonomy" id="1649241"/>
    <lineage>
        <taxon>Eukaryota</taxon>
        <taxon>Fungi</taxon>
        <taxon>Dikarya</taxon>
        <taxon>Ascomycota</taxon>
        <taxon>Pezizomycotina</taxon>
        <taxon>Sordariomycetes</taxon>
        <taxon>Hypocreomycetidae</taxon>
        <taxon>Hypocreales</taxon>
        <taxon>Clavicipitaceae</taxon>
        <taxon>Metarhizium</taxon>
    </lineage>
</organism>
<feature type="region of interest" description="Disordered" evidence="2">
    <location>
        <begin position="158"/>
        <end position="188"/>
    </location>
</feature>
<feature type="coiled-coil region" evidence="1">
    <location>
        <begin position="6"/>
        <end position="37"/>
    </location>
</feature>
<dbReference type="SUPFAM" id="SSF56112">
    <property type="entry name" value="Protein kinase-like (PK-like)"/>
    <property type="match status" value="1"/>
</dbReference>
<name>A0A5C6G596_METRR</name>
<protein>
    <recommendedName>
        <fullName evidence="5">Protein kinase-like domain protein</fullName>
    </recommendedName>
</protein>
<gene>
    <name evidence="3" type="ORF">ED733_002562</name>
</gene>
<evidence type="ECO:0000313" key="3">
    <source>
        <dbReference type="EMBL" id="TWU72509.1"/>
    </source>
</evidence>
<dbReference type="PANTHER" id="PTHR37171:SF1">
    <property type="entry name" value="SERINE_THREONINE-PROTEIN KINASE YRZF-RELATED"/>
    <property type="match status" value="1"/>
</dbReference>
<accession>A0A5C6G596</accession>
<feature type="region of interest" description="Disordered" evidence="2">
    <location>
        <begin position="618"/>
        <end position="639"/>
    </location>
</feature>
<dbReference type="AlphaFoldDB" id="A0A5C6G596"/>
<proteinExistence type="predicted"/>
<keyword evidence="1" id="KW-0175">Coiled coil</keyword>
<evidence type="ECO:0000256" key="2">
    <source>
        <dbReference type="SAM" id="MobiDB-lite"/>
    </source>
</evidence>
<evidence type="ECO:0000313" key="4">
    <source>
        <dbReference type="Proteomes" id="UP000317257"/>
    </source>
</evidence>